<dbReference type="Gene3D" id="2.60.40.1210">
    <property type="entry name" value="Cellobiose dehydrogenase, cytochrome domain"/>
    <property type="match status" value="1"/>
</dbReference>
<dbReference type="Proteomes" id="UP000800038">
    <property type="component" value="Unassembled WGS sequence"/>
</dbReference>
<proteinExistence type="predicted"/>
<accession>A0A6A5SP41</accession>
<dbReference type="InterPro" id="IPR053208">
    <property type="entry name" value="GMC_Oxidoreductase_CD"/>
</dbReference>
<protein>
    <submittedName>
        <fullName evidence="3">CBD9-like protein</fullName>
    </submittedName>
</protein>
<dbReference type="EMBL" id="ML976047">
    <property type="protein sequence ID" value="KAF1941480.1"/>
    <property type="molecule type" value="Genomic_DNA"/>
</dbReference>
<evidence type="ECO:0000259" key="2">
    <source>
        <dbReference type="Pfam" id="PF16010"/>
    </source>
</evidence>
<dbReference type="AlphaFoldDB" id="A0A6A5SP41"/>
<dbReference type="SUPFAM" id="SSF49344">
    <property type="entry name" value="CBD9-like"/>
    <property type="match status" value="1"/>
</dbReference>
<organism evidence="3 4">
    <name type="scientific">Clathrospora elynae</name>
    <dbReference type="NCBI Taxonomy" id="706981"/>
    <lineage>
        <taxon>Eukaryota</taxon>
        <taxon>Fungi</taxon>
        <taxon>Dikarya</taxon>
        <taxon>Ascomycota</taxon>
        <taxon>Pezizomycotina</taxon>
        <taxon>Dothideomycetes</taxon>
        <taxon>Pleosporomycetidae</taxon>
        <taxon>Pleosporales</taxon>
        <taxon>Diademaceae</taxon>
        <taxon>Clathrospora</taxon>
    </lineage>
</organism>
<evidence type="ECO:0000313" key="3">
    <source>
        <dbReference type="EMBL" id="KAF1941480.1"/>
    </source>
</evidence>
<reference evidence="3" key="1">
    <citation type="journal article" date="2020" name="Stud. Mycol.">
        <title>101 Dothideomycetes genomes: a test case for predicting lifestyles and emergence of pathogens.</title>
        <authorList>
            <person name="Haridas S."/>
            <person name="Albert R."/>
            <person name="Binder M."/>
            <person name="Bloem J."/>
            <person name="Labutti K."/>
            <person name="Salamov A."/>
            <person name="Andreopoulos B."/>
            <person name="Baker S."/>
            <person name="Barry K."/>
            <person name="Bills G."/>
            <person name="Bluhm B."/>
            <person name="Cannon C."/>
            <person name="Castanera R."/>
            <person name="Culley D."/>
            <person name="Daum C."/>
            <person name="Ezra D."/>
            <person name="Gonzalez J."/>
            <person name="Henrissat B."/>
            <person name="Kuo A."/>
            <person name="Liang C."/>
            <person name="Lipzen A."/>
            <person name="Lutzoni F."/>
            <person name="Magnuson J."/>
            <person name="Mondo S."/>
            <person name="Nolan M."/>
            <person name="Ohm R."/>
            <person name="Pangilinan J."/>
            <person name="Park H.-J."/>
            <person name="Ramirez L."/>
            <person name="Alfaro M."/>
            <person name="Sun H."/>
            <person name="Tritt A."/>
            <person name="Yoshinaga Y."/>
            <person name="Zwiers L.-H."/>
            <person name="Turgeon B."/>
            <person name="Goodwin S."/>
            <person name="Spatafora J."/>
            <person name="Crous P."/>
            <person name="Grigoriev I."/>
        </authorList>
    </citation>
    <scope>NUCLEOTIDE SEQUENCE</scope>
    <source>
        <strain evidence="3">CBS 161.51</strain>
    </source>
</reference>
<dbReference type="OrthoDB" id="413885at2759"/>
<dbReference type="CDD" id="cd09630">
    <property type="entry name" value="CDH_like_cytochrome"/>
    <property type="match status" value="1"/>
</dbReference>
<dbReference type="PANTHER" id="PTHR47190:SF1">
    <property type="entry name" value="GLUCOSE-METHANOL-CHOLINE OXIDOREDUCTASE N-TERMINAL DOMAIN-CONTAINING PROTEIN"/>
    <property type="match status" value="1"/>
</dbReference>
<name>A0A6A5SP41_9PLEO</name>
<dbReference type="Pfam" id="PF16010">
    <property type="entry name" value="CDH-cyt"/>
    <property type="match status" value="1"/>
</dbReference>
<dbReference type="InterPro" id="IPR015920">
    <property type="entry name" value="Cellobiose_DH-like_cyt"/>
</dbReference>
<feature type="compositionally biased region" description="Acidic residues" evidence="1">
    <location>
        <begin position="270"/>
        <end position="287"/>
    </location>
</feature>
<keyword evidence="4" id="KW-1185">Reference proteome</keyword>
<sequence length="287" mass="29627">MSNRLLLTNEVLPTTYASFFNFRHILLTTLLACLITVFTRADDEPTSSTSQLSTPFVDQTTGLPMERFFGARTSFAFALALPATPPLAGKTSSFIGQLSFPLVNGQGWGAMGLTGDMEGNFILAAWPDSNGGVMASFRQATNEDNPPEVTGNFSVRPLPDGVVANATSLSYTFLCENCIDASLGLAIDTTTGNAVMGWALSEKSPSGSAADPGAFLGFHERGFGPFTARLAAAATPQFDAVAATALSPVAASKKALAAVAGAAGAGSGDEGGDEENDSGDESDDDDD</sequence>
<evidence type="ECO:0000256" key="1">
    <source>
        <dbReference type="SAM" id="MobiDB-lite"/>
    </source>
</evidence>
<feature type="region of interest" description="Disordered" evidence="1">
    <location>
        <begin position="262"/>
        <end position="287"/>
    </location>
</feature>
<feature type="domain" description="Cellobiose dehydrogenase-like cytochrome" evidence="2">
    <location>
        <begin position="56"/>
        <end position="239"/>
    </location>
</feature>
<dbReference type="PANTHER" id="PTHR47190">
    <property type="entry name" value="DEHYDROGENASE, PUTATIVE-RELATED"/>
    <property type="match status" value="1"/>
</dbReference>
<gene>
    <name evidence="3" type="ORF">EJ02DRAFT_444776</name>
</gene>
<evidence type="ECO:0000313" key="4">
    <source>
        <dbReference type="Proteomes" id="UP000800038"/>
    </source>
</evidence>